<sequence length="165" mass="19211">MSLSSYFFDNQSKHRVYDKYYDQKARSDFVQRRKLKALIAQEATDESFTDKLAQLYMSSVGKTPDYEYDRVLKKVQRSRPVVEKGPTMAIPTQGASADPATLATAKRSRRSSVEYFKTDQATKHFIDAERMNEFKAKDFSNAEKVLVKLRNDMWMTTKRQLEAIR</sequence>
<dbReference type="Proteomes" id="UP001165121">
    <property type="component" value="Unassembled WGS sequence"/>
</dbReference>
<reference evidence="2" key="1">
    <citation type="submission" date="2023-04" db="EMBL/GenBank/DDBJ databases">
        <title>Phytophthora fragariaefolia NBRC 109709.</title>
        <authorList>
            <person name="Ichikawa N."/>
            <person name="Sato H."/>
            <person name="Tonouchi N."/>
        </authorList>
    </citation>
    <scope>NUCLEOTIDE SEQUENCE</scope>
    <source>
        <strain evidence="2">NBRC 109709</strain>
    </source>
</reference>
<evidence type="ECO:0000313" key="2">
    <source>
        <dbReference type="EMBL" id="GMF43605.1"/>
    </source>
</evidence>
<gene>
    <name evidence="2" type="ORF">Pfra01_001480400</name>
</gene>
<evidence type="ECO:0000256" key="1">
    <source>
        <dbReference type="SAM" id="MobiDB-lite"/>
    </source>
</evidence>
<keyword evidence="3" id="KW-1185">Reference proteome</keyword>
<accession>A0A9W6XP19</accession>
<comment type="caution">
    <text evidence="2">The sequence shown here is derived from an EMBL/GenBank/DDBJ whole genome shotgun (WGS) entry which is preliminary data.</text>
</comment>
<feature type="region of interest" description="Disordered" evidence="1">
    <location>
        <begin position="82"/>
        <end position="101"/>
    </location>
</feature>
<dbReference type="EMBL" id="BSXT01001571">
    <property type="protein sequence ID" value="GMF43605.1"/>
    <property type="molecule type" value="Genomic_DNA"/>
</dbReference>
<name>A0A9W6XP19_9STRA</name>
<proteinExistence type="predicted"/>
<dbReference type="AlphaFoldDB" id="A0A9W6XP19"/>
<protein>
    <submittedName>
        <fullName evidence="2">Unnamed protein product</fullName>
    </submittedName>
</protein>
<evidence type="ECO:0000313" key="3">
    <source>
        <dbReference type="Proteomes" id="UP001165121"/>
    </source>
</evidence>
<dbReference type="OrthoDB" id="123038at2759"/>
<organism evidence="2 3">
    <name type="scientific">Phytophthora fragariaefolia</name>
    <dbReference type="NCBI Taxonomy" id="1490495"/>
    <lineage>
        <taxon>Eukaryota</taxon>
        <taxon>Sar</taxon>
        <taxon>Stramenopiles</taxon>
        <taxon>Oomycota</taxon>
        <taxon>Peronosporomycetes</taxon>
        <taxon>Peronosporales</taxon>
        <taxon>Peronosporaceae</taxon>
        <taxon>Phytophthora</taxon>
    </lineage>
</organism>